<dbReference type="Proteomes" id="UP001549106">
    <property type="component" value="Unassembled WGS sequence"/>
</dbReference>
<proteinExistence type="predicted"/>
<gene>
    <name evidence="2" type="ORF">ABID24_001150</name>
</gene>
<keyword evidence="2" id="KW-0547">Nucleotide-binding</keyword>
<dbReference type="SUPFAM" id="SSF52540">
    <property type="entry name" value="P-loop containing nucleoside triphosphate hydrolases"/>
    <property type="match status" value="1"/>
</dbReference>
<dbReference type="Pfam" id="PF13304">
    <property type="entry name" value="AAA_21"/>
    <property type="match status" value="1"/>
</dbReference>
<dbReference type="InterPro" id="IPR051396">
    <property type="entry name" value="Bact_Antivir_Def_Nuclease"/>
</dbReference>
<dbReference type="Gene3D" id="3.40.50.300">
    <property type="entry name" value="P-loop containing nucleotide triphosphate hydrolases"/>
    <property type="match status" value="1"/>
</dbReference>
<reference evidence="2 3" key="1">
    <citation type="submission" date="2024-06" db="EMBL/GenBank/DDBJ databases">
        <title>Genomic Encyclopedia of Type Strains, Phase IV (KMG-IV): sequencing the most valuable type-strain genomes for metagenomic binning, comparative biology and taxonomic classification.</title>
        <authorList>
            <person name="Goeker M."/>
        </authorList>
    </citation>
    <scope>NUCLEOTIDE SEQUENCE [LARGE SCALE GENOMIC DNA]</scope>
    <source>
        <strain evidence="2 3">DSM 29492</strain>
    </source>
</reference>
<dbReference type="InterPro" id="IPR003593">
    <property type="entry name" value="AAA+_ATPase"/>
</dbReference>
<name>A0ABV2M0D3_9FIRM</name>
<dbReference type="InterPro" id="IPR003959">
    <property type="entry name" value="ATPase_AAA_core"/>
</dbReference>
<dbReference type="EMBL" id="JBEPMJ010000006">
    <property type="protein sequence ID" value="MET3749915.1"/>
    <property type="molecule type" value="Genomic_DNA"/>
</dbReference>
<dbReference type="SMART" id="SM00382">
    <property type="entry name" value="AAA"/>
    <property type="match status" value="1"/>
</dbReference>
<keyword evidence="3" id="KW-1185">Reference proteome</keyword>
<dbReference type="PANTHER" id="PTHR43581:SF2">
    <property type="entry name" value="EXCINUCLEASE ATPASE SUBUNIT"/>
    <property type="match status" value="1"/>
</dbReference>
<evidence type="ECO:0000259" key="1">
    <source>
        <dbReference type="SMART" id="SM00382"/>
    </source>
</evidence>
<dbReference type="PANTHER" id="PTHR43581">
    <property type="entry name" value="ATP/GTP PHOSPHATASE"/>
    <property type="match status" value="1"/>
</dbReference>
<evidence type="ECO:0000313" key="3">
    <source>
        <dbReference type="Proteomes" id="UP001549106"/>
    </source>
</evidence>
<dbReference type="RefSeq" id="WP_257464294.1">
    <property type="nucleotide sequence ID" value="NZ_BAABXP010000001.1"/>
</dbReference>
<dbReference type="GO" id="GO:0005524">
    <property type="term" value="F:ATP binding"/>
    <property type="evidence" value="ECO:0007669"/>
    <property type="project" value="UniProtKB-KW"/>
</dbReference>
<keyword evidence="2" id="KW-0067">ATP-binding</keyword>
<comment type="caution">
    <text evidence="2">The sequence shown here is derived from an EMBL/GenBank/DDBJ whole genome shotgun (WGS) entry which is preliminary data.</text>
</comment>
<evidence type="ECO:0000313" key="2">
    <source>
        <dbReference type="EMBL" id="MET3749915.1"/>
    </source>
</evidence>
<organism evidence="2 3">
    <name type="scientific">Blautia caecimuris</name>
    <dbReference type="NCBI Taxonomy" id="1796615"/>
    <lineage>
        <taxon>Bacteria</taxon>
        <taxon>Bacillati</taxon>
        <taxon>Bacillota</taxon>
        <taxon>Clostridia</taxon>
        <taxon>Lachnospirales</taxon>
        <taxon>Lachnospiraceae</taxon>
        <taxon>Blautia</taxon>
    </lineage>
</organism>
<accession>A0ABV2M0D3</accession>
<dbReference type="CDD" id="cd00267">
    <property type="entry name" value="ABC_ATPase"/>
    <property type="match status" value="1"/>
</dbReference>
<feature type="domain" description="AAA+ ATPase" evidence="1">
    <location>
        <begin position="27"/>
        <end position="335"/>
    </location>
</feature>
<dbReference type="InterPro" id="IPR027417">
    <property type="entry name" value="P-loop_NTPase"/>
</dbReference>
<sequence length="410" mass="47683">MQHYITEIKINQLRHLSDISISLNTENRQHLIITGKNGSGKTSLLLAVQKYLQAINDGKLNRLNDIYIPQSLELEESLKAVQTEKEKYEIKQQYNLGMDLIKKYRDGVDIRFNESEDLDALYSQGEFVTAFFPANRKTEILRSRGVEDIKLNEAYSINSEPGKLLHKYMVHLKTQQSYARNEGDLENAERIQAWFDRFVDALKTLLDAPSITLEYNYKEYDFKICEKGRTPFGLDELSDGYSSVIHIVSDLMLRMDKNWILGNKLSSYDAEGIVLIDELETHLHIELQRKILPFLIKFFPRIQFIVTTHSPYILNSVSNAKAYDLERCIEMEDLSSYSAEGLAEGYFDADEYSDKLRERICRYQYLKQKEELTDDERAERAKLRIELKNIPRGLSGEARERFEEIEGNGL</sequence>
<protein>
    <submittedName>
        <fullName evidence="2">ATP-binding protein involved in virulence/uncharacterized protein YnzC (UPF0291/DUF896 family)</fullName>
    </submittedName>
</protein>